<dbReference type="Proteomes" id="UP000590068">
    <property type="component" value="Unassembled WGS sequence"/>
</dbReference>
<gene>
    <name evidence="1" type="ORF">HJ568_03345</name>
</gene>
<keyword evidence="1" id="KW-0548">Nucleotidyltransferase</keyword>
<evidence type="ECO:0000313" key="1">
    <source>
        <dbReference type="EMBL" id="NMR69008.1"/>
    </source>
</evidence>
<keyword evidence="1" id="KW-0808">Transferase</keyword>
<dbReference type="EMBL" id="JABCJR010000005">
    <property type="protein sequence ID" value="NMR69008.1"/>
    <property type="molecule type" value="Genomic_DNA"/>
</dbReference>
<reference evidence="1 2" key="1">
    <citation type="submission" date="2020-04" db="EMBL/GenBank/DDBJ databases">
        <title>WGS-Seq of Vibrio isolated by the O'Toole Lab.</title>
        <authorList>
            <person name="Mckone K.P."/>
            <person name="Whitaker R."/>
            <person name="Sevigney J.L."/>
            <person name="Herring J.B."/>
            <person name="O'Toole G."/>
        </authorList>
    </citation>
    <scope>NUCLEOTIDE SEQUENCE [LARGE SCALE GENOMIC DNA]</scope>
    <source>
        <strain evidence="1 2">BS_02</strain>
    </source>
</reference>
<dbReference type="GO" id="GO:0003964">
    <property type="term" value="F:RNA-directed DNA polymerase activity"/>
    <property type="evidence" value="ECO:0007669"/>
    <property type="project" value="UniProtKB-KW"/>
</dbReference>
<protein>
    <submittedName>
        <fullName evidence="1">Group II intron reverse transcriptase/maturase</fullName>
    </submittedName>
</protein>
<feature type="non-terminal residue" evidence="1">
    <location>
        <position position="1"/>
    </location>
</feature>
<name>A0ABX1U3F3_9VIBR</name>
<evidence type="ECO:0000313" key="2">
    <source>
        <dbReference type="Proteomes" id="UP000590068"/>
    </source>
</evidence>
<organism evidence="1 2">
    <name type="scientific">Vibrio breoganii</name>
    <dbReference type="NCBI Taxonomy" id="553239"/>
    <lineage>
        <taxon>Bacteria</taxon>
        <taxon>Pseudomonadati</taxon>
        <taxon>Pseudomonadota</taxon>
        <taxon>Gammaproteobacteria</taxon>
        <taxon>Vibrionales</taxon>
        <taxon>Vibrionaceae</taxon>
        <taxon>Vibrio</taxon>
    </lineage>
</organism>
<keyword evidence="1" id="KW-0695">RNA-directed DNA polymerase</keyword>
<keyword evidence="2" id="KW-1185">Reference proteome</keyword>
<proteinExistence type="predicted"/>
<accession>A0ABX1U3F3</accession>
<comment type="caution">
    <text evidence="1">The sequence shown here is derived from an EMBL/GenBank/DDBJ whole genome shotgun (WGS) entry which is preliminary data.</text>
</comment>
<sequence>SVQLRLWKKPARLHRRLKQLGYKPPFKFITMTSWNSARSPLASLSMPNQWFADLGLQNLEHVRTGYVFSNYAEWKCTGAVYEARTYGSVRGMRR</sequence>